<reference evidence="2" key="1">
    <citation type="submission" date="2019-08" db="EMBL/GenBank/DDBJ databases">
        <authorList>
            <person name="Kucharzyk K."/>
            <person name="Murdoch R.W."/>
            <person name="Higgins S."/>
            <person name="Loffler F."/>
        </authorList>
    </citation>
    <scope>NUCLEOTIDE SEQUENCE</scope>
</reference>
<feature type="domain" description="Bacterial repeat" evidence="1">
    <location>
        <begin position="95"/>
        <end position="160"/>
    </location>
</feature>
<sequence length="865" mass="97776">MLSRKRYSKRSSGSPPTRYYTVTVEAQPDDAGTVNGGGVYARGDYAVVYATVGAGYRFVSWTENGSIVSYSSMYGFDVYQDRHLVANFELAVILTLSTSPEGIGSTTGAGTYPMNTSVYIYANVPEGYNFSHWEENGEVYSYMNYILVTLLSTNRHLTAVLEVIEQFQVTLSIEPVNAGTVTGNGNYFSGDMVTVRAFPENDYNFLQWNDENGNFVSDMRVFSFLISENTHLEAVFELKEVETCDEFEIECSCSLSFDSYLNNTISVLSVGNLVAGDCEFEEYLIDWYRDGEHALVSGVGNDPEIEAFHPFIGDAAIPVLPGTWVPRVRYVVINGERVYAYNQAEEPCQKWCTLLQDLPVIIVVEPINCLTVNTDNGLYSFTLSYKTEMDFSLASRTVKFELPDDGSAAYLAFMFEGIMIADRIEIFLNDSLEPLTSWIVGWSATNSQYDVMPYIHGQSSIKYVLALPEYLPDSYLLIRITPSVLDNNINTEWTLRLKCLGIDTEWGCDYPTPEMQEITDISIVEDTVNCRNLISITKRELFKELYPNTPHPMANMRDYAGLSNTYSSSHSISGTVDEEEKKEIVYISNKASYNMKQWKSVDSPSEYVNCSSVLHISKTGNKTTFQCTSSDDYNAFYDSYSALMLTGYITEYVNDNTNYRYYRQIGVFIRLSQLNCGDQSSGTVYFVFHPSAIFSFDPNQLKIEVITSEVVFGLPYLECDDSYDYAEVLANNINQYHNKVDFNVSTMCRVKAPLGSAAGSYESIPIGNIINFSKGSIIWHRADIQQCEDLNMFCINQEIYPKCYIFYSLFLRLIYTGDLPKYENYEIHNLLNSEGCYDPSNPVLIYKVENGVVTVNNLPYKPIQP</sequence>
<feature type="domain" description="Bacterial repeat" evidence="1">
    <location>
        <begin position="22"/>
        <end position="90"/>
    </location>
</feature>
<gene>
    <name evidence="2" type="ORF">SDC9_17701</name>
</gene>
<dbReference type="InterPro" id="IPR044060">
    <property type="entry name" value="Bacterial_rp_domain"/>
</dbReference>
<protein>
    <recommendedName>
        <fullName evidence="1">Bacterial repeat domain-containing protein</fullName>
    </recommendedName>
</protein>
<accession>A0A644U0F9</accession>
<evidence type="ECO:0000313" key="2">
    <source>
        <dbReference type="EMBL" id="MPL71922.1"/>
    </source>
</evidence>
<dbReference type="Pfam" id="PF18998">
    <property type="entry name" value="Flg_new_2"/>
    <property type="match status" value="3"/>
</dbReference>
<feature type="domain" description="Bacterial repeat" evidence="1">
    <location>
        <begin position="170"/>
        <end position="239"/>
    </location>
</feature>
<evidence type="ECO:0000259" key="1">
    <source>
        <dbReference type="Pfam" id="PF18998"/>
    </source>
</evidence>
<dbReference type="AlphaFoldDB" id="A0A644U0F9"/>
<proteinExistence type="predicted"/>
<name>A0A644U0F9_9ZZZZ</name>
<dbReference type="EMBL" id="VSSQ01000062">
    <property type="protein sequence ID" value="MPL71922.1"/>
    <property type="molecule type" value="Genomic_DNA"/>
</dbReference>
<organism evidence="2">
    <name type="scientific">bioreactor metagenome</name>
    <dbReference type="NCBI Taxonomy" id="1076179"/>
    <lineage>
        <taxon>unclassified sequences</taxon>
        <taxon>metagenomes</taxon>
        <taxon>ecological metagenomes</taxon>
    </lineage>
</organism>
<comment type="caution">
    <text evidence="2">The sequence shown here is derived from an EMBL/GenBank/DDBJ whole genome shotgun (WGS) entry which is preliminary data.</text>
</comment>